<accession>A0A6M1SQV5</accession>
<sequence>MITFFRKLRKKFIGGGNVRKYLLYAVGEIMLVVVGILIALQVNNWNEDRKAKILETEVLKELSSDMQQDILSLENDVALNKRFINSILIIKKALNSDQAYHDSLGAHFATINFNTTYTMKISGYENLKSIGLQVITEDQIRKAITDLYGSVYSFLKETEEAAELAMNGHFSPKYISHFKSIRTRSGMSARRNLYTPVDFEALKEDVEFSLLLDYNRSIKEENLFNLGRTLPQIKDTKTMIDDYLNSTN</sequence>
<feature type="transmembrane region" description="Helical" evidence="1">
    <location>
        <begin position="21"/>
        <end position="40"/>
    </location>
</feature>
<keyword evidence="3" id="KW-1185">Reference proteome</keyword>
<dbReference type="RefSeq" id="WP_165138111.1">
    <property type="nucleotide sequence ID" value="NZ_JAALLT010000001.1"/>
</dbReference>
<keyword evidence="1" id="KW-0472">Membrane</keyword>
<evidence type="ECO:0000313" key="2">
    <source>
        <dbReference type="EMBL" id="NGP75102.1"/>
    </source>
</evidence>
<proteinExistence type="predicted"/>
<name>A0A6M1SQV5_9BACT</name>
<organism evidence="2 3">
    <name type="scientific">Halalkalibaculum roseum</name>
    <dbReference type="NCBI Taxonomy" id="2709311"/>
    <lineage>
        <taxon>Bacteria</taxon>
        <taxon>Pseudomonadati</taxon>
        <taxon>Balneolota</taxon>
        <taxon>Balneolia</taxon>
        <taxon>Balneolales</taxon>
        <taxon>Balneolaceae</taxon>
        <taxon>Halalkalibaculum</taxon>
    </lineage>
</organism>
<comment type="caution">
    <text evidence="2">The sequence shown here is derived from an EMBL/GenBank/DDBJ whole genome shotgun (WGS) entry which is preliminary data.</text>
</comment>
<dbReference type="EMBL" id="JAALLT010000001">
    <property type="protein sequence ID" value="NGP75102.1"/>
    <property type="molecule type" value="Genomic_DNA"/>
</dbReference>
<reference evidence="2 3" key="1">
    <citation type="submission" date="2020-02" db="EMBL/GenBank/DDBJ databases">
        <title>Balneolaceae bacterium YR4-1, complete genome.</title>
        <authorList>
            <person name="Li Y."/>
            <person name="Wu S."/>
        </authorList>
    </citation>
    <scope>NUCLEOTIDE SEQUENCE [LARGE SCALE GENOMIC DNA]</scope>
    <source>
        <strain evidence="2 3">YR4-1</strain>
    </source>
</reference>
<gene>
    <name evidence="2" type="ORF">G3570_00540</name>
</gene>
<dbReference type="AlphaFoldDB" id="A0A6M1SQV5"/>
<keyword evidence="1" id="KW-0812">Transmembrane</keyword>
<dbReference type="Proteomes" id="UP000473278">
    <property type="component" value="Unassembled WGS sequence"/>
</dbReference>
<dbReference type="Pfam" id="PF19578">
    <property type="entry name" value="DUF6090"/>
    <property type="match status" value="1"/>
</dbReference>
<protein>
    <submittedName>
        <fullName evidence="2">Uncharacterized protein</fullName>
    </submittedName>
</protein>
<evidence type="ECO:0000256" key="1">
    <source>
        <dbReference type="SAM" id="Phobius"/>
    </source>
</evidence>
<evidence type="ECO:0000313" key="3">
    <source>
        <dbReference type="Proteomes" id="UP000473278"/>
    </source>
</evidence>
<keyword evidence="1" id="KW-1133">Transmembrane helix</keyword>
<dbReference type="InterPro" id="IPR045749">
    <property type="entry name" value="DUF6090"/>
</dbReference>